<proteinExistence type="predicted"/>
<protein>
    <submittedName>
        <fullName evidence="1">Uncharacterized protein</fullName>
    </submittedName>
</protein>
<dbReference type="EMBL" id="KN831949">
    <property type="protein sequence ID" value="KIO11761.1"/>
    <property type="molecule type" value="Genomic_DNA"/>
</dbReference>
<reference evidence="1 2" key="1">
    <citation type="submission" date="2014-04" db="EMBL/GenBank/DDBJ databases">
        <authorList>
            <consortium name="DOE Joint Genome Institute"/>
            <person name="Kuo A."/>
            <person name="Kohler A."/>
            <person name="Costa M.D."/>
            <person name="Nagy L.G."/>
            <person name="Floudas D."/>
            <person name="Copeland A."/>
            <person name="Barry K.W."/>
            <person name="Cichocki N."/>
            <person name="Veneault-Fourrey C."/>
            <person name="LaButti K."/>
            <person name="Lindquist E.A."/>
            <person name="Lipzen A."/>
            <person name="Lundell T."/>
            <person name="Morin E."/>
            <person name="Murat C."/>
            <person name="Sun H."/>
            <person name="Tunlid A."/>
            <person name="Henrissat B."/>
            <person name="Grigoriev I.V."/>
            <person name="Hibbett D.S."/>
            <person name="Martin F."/>
            <person name="Nordberg H.P."/>
            <person name="Cantor M.N."/>
            <person name="Hua S.X."/>
        </authorList>
    </citation>
    <scope>NUCLEOTIDE SEQUENCE [LARGE SCALE GENOMIC DNA]</scope>
    <source>
        <strain evidence="1 2">Marx 270</strain>
    </source>
</reference>
<reference evidence="2" key="2">
    <citation type="submission" date="2015-01" db="EMBL/GenBank/DDBJ databases">
        <title>Evolutionary Origins and Diversification of the Mycorrhizal Mutualists.</title>
        <authorList>
            <consortium name="DOE Joint Genome Institute"/>
            <consortium name="Mycorrhizal Genomics Consortium"/>
            <person name="Kohler A."/>
            <person name="Kuo A."/>
            <person name="Nagy L.G."/>
            <person name="Floudas D."/>
            <person name="Copeland A."/>
            <person name="Barry K.W."/>
            <person name="Cichocki N."/>
            <person name="Veneault-Fourrey C."/>
            <person name="LaButti K."/>
            <person name="Lindquist E.A."/>
            <person name="Lipzen A."/>
            <person name="Lundell T."/>
            <person name="Morin E."/>
            <person name="Murat C."/>
            <person name="Riley R."/>
            <person name="Ohm R."/>
            <person name="Sun H."/>
            <person name="Tunlid A."/>
            <person name="Henrissat B."/>
            <person name="Grigoriev I.V."/>
            <person name="Hibbett D.S."/>
            <person name="Martin F."/>
        </authorList>
    </citation>
    <scope>NUCLEOTIDE SEQUENCE [LARGE SCALE GENOMIC DNA]</scope>
    <source>
        <strain evidence="2">Marx 270</strain>
    </source>
</reference>
<dbReference type="HOGENOM" id="CLU_123458_0_0_1"/>
<evidence type="ECO:0000313" key="2">
    <source>
        <dbReference type="Proteomes" id="UP000054217"/>
    </source>
</evidence>
<sequence>MCPCCKCGKHCHSHQSIVEWGLNIDDPPNSWGEPTKMSCFLFSCCYLFLSPTVSSLAFTSMNFCLPMAPVPQNIPTGIPSPTFTFLSSTQMILNLSAIAAFNSIYQLDPMVHTLVYKLVAKKVQMVPVPMAEEFCIMHNFTPGIHFTAKWATELDLNLADWLWPEEHKLITWLVEVHVHLGHHRAWTSR</sequence>
<dbReference type="Proteomes" id="UP000054217">
    <property type="component" value="Unassembled WGS sequence"/>
</dbReference>
<gene>
    <name evidence="1" type="ORF">M404DRAFT_127071</name>
</gene>
<organism evidence="1 2">
    <name type="scientific">Pisolithus tinctorius Marx 270</name>
    <dbReference type="NCBI Taxonomy" id="870435"/>
    <lineage>
        <taxon>Eukaryota</taxon>
        <taxon>Fungi</taxon>
        <taxon>Dikarya</taxon>
        <taxon>Basidiomycota</taxon>
        <taxon>Agaricomycotina</taxon>
        <taxon>Agaricomycetes</taxon>
        <taxon>Agaricomycetidae</taxon>
        <taxon>Boletales</taxon>
        <taxon>Sclerodermatineae</taxon>
        <taxon>Pisolithaceae</taxon>
        <taxon>Pisolithus</taxon>
    </lineage>
</organism>
<evidence type="ECO:0000313" key="1">
    <source>
        <dbReference type="EMBL" id="KIO11761.1"/>
    </source>
</evidence>
<dbReference type="AlphaFoldDB" id="A0A0C3PRQ2"/>
<dbReference type="InParanoid" id="A0A0C3PRQ2"/>
<name>A0A0C3PRQ2_PISTI</name>
<accession>A0A0C3PRQ2</accession>
<keyword evidence="2" id="KW-1185">Reference proteome</keyword>
<dbReference type="OrthoDB" id="2665876at2759"/>